<comment type="caution">
    <text evidence="1">The sequence shown here is derived from an EMBL/GenBank/DDBJ whole genome shotgun (WGS) entry which is preliminary data.</text>
</comment>
<gene>
    <name evidence="1" type="ORF">MLD38_018656</name>
</gene>
<protein>
    <submittedName>
        <fullName evidence="1">Uncharacterized protein</fullName>
    </submittedName>
</protein>
<keyword evidence="2" id="KW-1185">Reference proteome</keyword>
<dbReference type="Proteomes" id="UP001057402">
    <property type="component" value="Chromosome 5"/>
</dbReference>
<evidence type="ECO:0000313" key="1">
    <source>
        <dbReference type="EMBL" id="KAI4370289.1"/>
    </source>
</evidence>
<proteinExistence type="predicted"/>
<reference evidence="2" key="1">
    <citation type="journal article" date="2023" name="Front. Plant Sci.">
        <title>Chromosomal-level genome assembly of Melastoma candidum provides insights into trichome evolution.</title>
        <authorList>
            <person name="Zhong Y."/>
            <person name="Wu W."/>
            <person name="Sun C."/>
            <person name="Zou P."/>
            <person name="Liu Y."/>
            <person name="Dai S."/>
            <person name="Zhou R."/>
        </authorList>
    </citation>
    <scope>NUCLEOTIDE SEQUENCE [LARGE SCALE GENOMIC DNA]</scope>
</reference>
<dbReference type="EMBL" id="CM042884">
    <property type="protein sequence ID" value="KAI4370289.1"/>
    <property type="molecule type" value="Genomic_DNA"/>
</dbReference>
<accession>A0ACB9QUN7</accession>
<name>A0ACB9QUN7_9MYRT</name>
<organism evidence="1 2">
    <name type="scientific">Melastoma candidum</name>
    <dbReference type="NCBI Taxonomy" id="119954"/>
    <lineage>
        <taxon>Eukaryota</taxon>
        <taxon>Viridiplantae</taxon>
        <taxon>Streptophyta</taxon>
        <taxon>Embryophyta</taxon>
        <taxon>Tracheophyta</taxon>
        <taxon>Spermatophyta</taxon>
        <taxon>Magnoliopsida</taxon>
        <taxon>eudicotyledons</taxon>
        <taxon>Gunneridae</taxon>
        <taxon>Pentapetalae</taxon>
        <taxon>rosids</taxon>
        <taxon>malvids</taxon>
        <taxon>Myrtales</taxon>
        <taxon>Melastomataceae</taxon>
        <taxon>Melastomatoideae</taxon>
        <taxon>Melastomateae</taxon>
        <taxon>Melastoma</taxon>
    </lineage>
</organism>
<sequence length="416" mass="46901">MRRATMDAPLLEIEPRELRFTFEFRKQSTCSIRLINNSTDHVAFKVKTTAPKKYCVRPNVGIVPPKSTSKFMVTMQAQRTAPPDLICKDKFLLQSTVVPDDVTEEDITSSMFSREDGRHVEEIKLKVALMSPPRSPMLLPMNGTLKQEQNASEPKEQFFSGILNPELVVVKEYGPIFSQRKNVNPIKVANGEVRPATDGKIEEGSEFAKKQDVDSPKVVNDVILSPKNVELENVLQPMTKRDVEAPKLVKDVEAPKLVKDVEAPNLIKDVTQLQQQQSSLYPTIVGSIMKGVIKPENEVKVVEDDSMDTRTLKKGEHTELRSKIHVGAGDTVKDITEIKSQLNKLEAKFTEAEIKISKLKEDRRLSMQETQYLREELALLRNRNPVKQVQVGFPLLYVVMVALLGVILGYLLRSSK</sequence>
<evidence type="ECO:0000313" key="2">
    <source>
        <dbReference type="Proteomes" id="UP001057402"/>
    </source>
</evidence>